<dbReference type="Gene3D" id="1.25.40.340">
    <property type="match status" value="1"/>
</dbReference>
<proteinExistence type="predicted"/>
<dbReference type="InterPro" id="IPR043168">
    <property type="entry name" value="DegV_C"/>
</dbReference>
<evidence type="ECO:0000313" key="4">
    <source>
        <dbReference type="Proteomes" id="UP000503840"/>
    </source>
</evidence>
<dbReference type="Gene3D" id="3.30.1180.10">
    <property type="match status" value="1"/>
</dbReference>
<dbReference type="Gene3D" id="3.40.50.10170">
    <property type="match status" value="1"/>
</dbReference>
<dbReference type="InterPro" id="IPR048394">
    <property type="entry name" value="FakA-like_M"/>
</dbReference>
<dbReference type="GO" id="GO:0004371">
    <property type="term" value="F:glycerone kinase activity"/>
    <property type="evidence" value="ECO:0007669"/>
    <property type="project" value="InterPro"/>
</dbReference>
<organism evidence="3 4">
    <name type="scientific">Desulfovibrio subterraneus</name>
    <dbReference type="NCBI Taxonomy" id="2718620"/>
    <lineage>
        <taxon>Bacteria</taxon>
        <taxon>Pseudomonadati</taxon>
        <taxon>Thermodesulfobacteriota</taxon>
        <taxon>Desulfovibrionia</taxon>
        <taxon>Desulfovibrionales</taxon>
        <taxon>Desulfovibrionaceae</taxon>
        <taxon>Desulfovibrio</taxon>
    </lineage>
</organism>
<accession>A0A7J0BK91</accession>
<dbReference type="Pfam" id="PF02645">
    <property type="entry name" value="DegV"/>
    <property type="match status" value="1"/>
</dbReference>
<dbReference type="SUPFAM" id="SSF82549">
    <property type="entry name" value="DAK1/DegV-like"/>
    <property type="match status" value="1"/>
</dbReference>
<dbReference type="InterPro" id="IPR003797">
    <property type="entry name" value="DegV"/>
</dbReference>
<dbReference type="Pfam" id="PF02734">
    <property type="entry name" value="Dak2"/>
    <property type="match status" value="1"/>
</dbReference>
<dbReference type="InterPro" id="IPR050270">
    <property type="entry name" value="DegV_domain_contain"/>
</dbReference>
<name>A0A7J0BK91_9BACT</name>
<comment type="caution">
    <text evidence="3">The sequence shown here is derived from an EMBL/GenBank/DDBJ whole genome shotgun (WGS) entry which is preliminary data.</text>
</comment>
<dbReference type="SUPFAM" id="SSF101473">
    <property type="entry name" value="DhaL-like"/>
    <property type="match status" value="1"/>
</dbReference>
<dbReference type="InterPro" id="IPR036117">
    <property type="entry name" value="DhaL_dom_sf"/>
</dbReference>
<dbReference type="InterPro" id="IPR004007">
    <property type="entry name" value="DhaL_dom"/>
</dbReference>
<dbReference type="AlphaFoldDB" id="A0A7J0BK91"/>
<protein>
    <submittedName>
        <fullName evidence="3">Dihydroxyacetone kinase</fullName>
    </submittedName>
</protein>
<dbReference type="InterPro" id="IPR033470">
    <property type="entry name" value="FakA-like_C"/>
</dbReference>
<dbReference type="PROSITE" id="PS51482">
    <property type="entry name" value="DEGV"/>
    <property type="match status" value="1"/>
</dbReference>
<dbReference type="GO" id="GO:0008289">
    <property type="term" value="F:lipid binding"/>
    <property type="evidence" value="ECO:0007669"/>
    <property type="project" value="UniProtKB-KW"/>
</dbReference>
<dbReference type="PANTHER" id="PTHR33434:SF4">
    <property type="entry name" value="PHOSPHATASE PROTEIN"/>
    <property type="match status" value="1"/>
</dbReference>
<feature type="domain" description="DhaL" evidence="2">
    <location>
        <begin position="14"/>
        <end position="206"/>
    </location>
</feature>
<keyword evidence="1" id="KW-0446">Lipid-binding</keyword>
<dbReference type="EMBL" id="BLVO01000013">
    <property type="protein sequence ID" value="GFM33661.1"/>
    <property type="molecule type" value="Genomic_DNA"/>
</dbReference>
<evidence type="ECO:0000259" key="2">
    <source>
        <dbReference type="PROSITE" id="PS51480"/>
    </source>
</evidence>
<keyword evidence="4" id="KW-1185">Reference proteome</keyword>
<evidence type="ECO:0000313" key="3">
    <source>
        <dbReference type="EMBL" id="GFM33661.1"/>
    </source>
</evidence>
<dbReference type="Proteomes" id="UP000503840">
    <property type="component" value="Unassembled WGS sequence"/>
</dbReference>
<dbReference type="PANTHER" id="PTHR33434">
    <property type="entry name" value="DEGV DOMAIN-CONTAINING PROTEIN DR_1986-RELATED"/>
    <property type="match status" value="1"/>
</dbReference>
<dbReference type="PROSITE" id="PS51480">
    <property type="entry name" value="DHAL"/>
    <property type="match status" value="1"/>
</dbReference>
<dbReference type="GO" id="GO:0006071">
    <property type="term" value="P:glycerol metabolic process"/>
    <property type="evidence" value="ECO:0007669"/>
    <property type="project" value="InterPro"/>
</dbReference>
<dbReference type="SMART" id="SM01121">
    <property type="entry name" value="Dak1_2"/>
    <property type="match status" value="1"/>
</dbReference>
<sequence length="608" mass="66754">MKNTPNKIQYLDGTRFMRVIQAATRRLVEKHGHLNDINVFPVPDGDTGSNMAGTMRNIVSSSAKSIERSIGKMSDVIAESALMSARGNSGVILAQFLCGFSEGVKGLKRISPSDFSNAASTAARRAMESISDPREGTILTVINDWAEHLKENCHKYQNFHELLHDSLERAKVSVRSTTDKLASLKKADVVDAGGLGFVYLLEGIVEFTERGSLKDKGEDYVVVETFNPVQEKVSVDSLEFLYCTECLVIGEAISASALRQRLAPLGDSLIVAGTADKVRVHIHTNEPDTVFAIAAEFGTVSAQKAENMLEQHRRLLADVQQQTGIITDSTCDLPEHLLREYDIQVAPLRLFLNDEEFVDKVTISTEEFNSRLGDSTSAKTSQPAPGDFKRLYEEMQEHYSEVAAVHVMARYSGTMQSSKAVGSMVWSDRLNILDSNTLTGGLGMVVLKAAQRAREGMPAAEIVRLAEEDCANVRVFVSMDTLDFAVRGGRMTRSQGFLARLLNIKPVLEFNSRQQGKVNVVAKALGARRCEDKLFAMLAREVQEHGPCTLQFAITHVNVPEVAERYARRMENEFGMAPLYIMQASPVLGCHSGPGACAVAMLMSPAEQ</sequence>
<dbReference type="NCBIfam" id="TIGR00762">
    <property type="entry name" value="DegV"/>
    <property type="match status" value="1"/>
</dbReference>
<dbReference type="SMART" id="SM01120">
    <property type="entry name" value="Dak2"/>
    <property type="match status" value="1"/>
</dbReference>
<gene>
    <name evidence="3" type="ORF">DSM101010T_20260</name>
</gene>
<reference evidence="3 4" key="1">
    <citation type="submission" date="2020-05" db="EMBL/GenBank/DDBJ databases">
        <title>Draft genome sequence of Desulfovibrio sp. strain HN2T.</title>
        <authorList>
            <person name="Ueno A."/>
            <person name="Tamazawa S."/>
            <person name="Tamamura S."/>
            <person name="Murakami T."/>
            <person name="Kiyama T."/>
            <person name="Inomata H."/>
            <person name="Amano Y."/>
            <person name="Miyakawa K."/>
            <person name="Tamaki H."/>
            <person name="Naganuma T."/>
            <person name="Kaneko K."/>
        </authorList>
    </citation>
    <scope>NUCLEOTIDE SEQUENCE [LARGE SCALE GENOMIC DNA]</scope>
    <source>
        <strain evidence="3 4">HN2</strain>
    </source>
</reference>
<dbReference type="Pfam" id="PF21645">
    <property type="entry name" value="FakA-like_M"/>
    <property type="match status" value="1"/>
</dbReference>
<keyword evidence="3" id="KW-0808">Transferase</keyword>
<keyword evidence="3" id="KW-0418">Kinase</keyword>
<evidence type="ECO:0000256" key="1">
    <source>
        <dbReference type="ARBA" id="ARBA00023121"/>
    </source>
</evidence>